<reference evidence="1 2" key="1">
    <citation type="submission" date="2020-05" db="EMBL/GenBank/DDBJ databases">
        <title>FDA dAtabase for Regulatory Grade micrObial Sequences (FDA-ARGOS): Supporting development and validation of Infectious Disease Dx tests.</title>
        <authorList>
            <person name="Bojja K."/>
            <person name="Kessler A."/>
            <person name="Tallon L."/>
            <person name="Sadzewicz L."/>
            <person name="Zhao X."/>
            <person name="Vavikolanu K."/>
            <person name="Mehta A."/>
            <person name="Aluvathingal J."/>
            <person name="Nadendla S."/>
            <person name="Myers T."/>
            <person name="Yan Y."/>
            <person name="Sichtig H."/>
        </authorList>
    </citation>
    <scope>NUCLEOTIDE SEQUENCE [LARGE SCALE GENOMIC DNA]</scope>
    <source>
        <strain evidence="1 2">FDAARGOS_770</strain>
    </source>
</reference>
<name>A0A859EM91_STRSA</name>
<sequence length="110" mass="12682">METVDIIIKQITNKTMTYKVLREVTPFSLSEIKSRIEKHEPVMSANDLKLDELKKIREAINRLNNLGTKVIIKDVTGEITLEILNNIITSYEGIARDTEELDELMFSDEE</sequence>
<dbReference type="EMBL" id="CP054570">
    <property type="protein sequence ID" value="QKQ43747.1"/>
    <property type="molecule type" value="Genomic_DNA"/>
</dbReference>
<evidence type="ECO:0000313" key="1">
    <source>
        <dbReference type="EMBL" id="QKQ43747.1"/>
    </source>
</evidence>
<proteinExistence type="predicted"/>
<keyword evidence="1" id="KW-0687">Ribonucleoprotein</keyword>
<evidence type="ECO:0000313" key="2">
    <source>
        <dbReference type="Proteomes" id="UP000509459"/>
    </source>
</evidence>
<dbReference type="RefSeq" id="WP_002895343.1">
    <property type="nucleotide sequence ID" value="NZ_CP054570.1"/>
</dbReference>
<protein>
    <submittedName>
        <fullName evidence="1">50S ribosomal protein L7/L12</fullName>
    </submittedName>
</protein>
<organism evidence="1 2">
    <name type="scientific">Streptococcus sanguinis</name>
    <dbReference type="NCBI Taxonomy" id="1305"/>
    <lineage>
        <taxon>Bacteria</taxon>
        <taxon>Bacillati</taxon>
        <taxon>Bacillota</taxon>
        <taxon>Bacilli</taxon>
        <taxon>Lactobacillales</taxon>
        <taxon>Streptococcaceae</taxon>
        <taxon>Streptococcus</taxon>
    </lineage>
</organism>
<dbReference type="Proteomes" id="UP000509459">
    <property type="component" value="Chromosome"/>
</dbReference>
<dbReference type="GO" id="GO:0005840">
    <property type="term" value="C:ribosome"/>
    <property type="evidence" value="ECO:0007669"/>
    <property type="project" value="UniProtKB-KW"/>
</dbReference>
<accession>A0A859EM91</accession>
<keyword evidence="1" id="KW-0689">Ribosomal protein</keyword>
<dbReference type="AlphaFoldDB" id="A0A859EM91"/>
<gene>
    <name evidence="1" type="ORF">FOC72_04105</name>
</gene>